<name>A0A502BTY7_9HYPH</name>
<dbReference type="InterPro" id="IPR000182">
    <property type="entry name" value="GNAT_dom"/>
</dbReference>
<dbReference type="GO" id="GO:0016747">
    <property type="term" value="F:acyltransferase activity, transferring groups other than amino-acyl groups"/>
    <property type="evidence" value="ECO:0007669"/>
    <property type="project" value="InterPro"/>
</dbReference>
<dbReference type="SUPFAM" id="SSF55729">
    <property type="entry name" value="Acyl-CoA N-acyltransferases (Nat)"/>
    <property type="match status" value="1"/>
</dbReference>
<dbReference type="AlphaFoldDB" id="A0A502BTY7"/>
<reference evidence="4 5" key="1">
    <citation type="journal article" date="2003" name="Int. J. Syst. Evol. Microbiol.">
        <title>Towards a standardized format for the description of a novel species (of an established genus): Ochrobactrum gallinifaecis sp. nov.</title>
        <authorList>
            <person name="Kampfer P."/>
            <person name="Buczolits S."/>
            <person name="Albrecht A."/>
            <person name="Busse H.J."/>
            <person name="Stackebrandt E."/>
        </authorList>
    </citation>
    <scope>NUCLEOTIDE SEQUENCE [LARGE SCALE GENOMIC DNA]</scope>
    <source>
        <strain evidence="4 5">ISO 196</strain>
    </source>
</reference>
<comment type="caution">
    <text evidence="4">The sequence shown here is derived from an EMBL/GenBank/DDBJ whole genome shotgun (WGS) entry which is preliminary data.</text>
</comment>
<dbReference type="Proteomes" id="UP000315388">
    <property type="component" value="Unassembled WGS sequence"/>
</dbReference>
<keyword evidence="2" id="KW-0012">Acyltransferase</keyword>
<gene>
    <name evidence="4" type="ORF">FHY56_01840</name>
</gene>
<dbReference type="Pfam" id="PF00583">
    <property type="entry name" value="Acetyltransf_1"/>
    <property type="match status" value="1"/>
</dbReference>
<evidence type="ECO:0000256" key="2">
    <source>
        <dbReference type="ARBA" id="ARBA00023315"/>
    </source>
</evidence>
<keyword evidence="1 4" id="KW-0808">Transferase</keyword>
<evidence type="ECO:0000313" key="4">
    <source>
        <dbReference type="EMBL" id="TPF77121.1"/>
    </source>
</evidence>
<dbReference type="PROSITE" id="PS51186">
    <property type="entry name" value="GNAT"/>
    <property type="match status" value="1"/>
</dbReference>
<dbReference type="InterPro" id="IPR016181">
    <property type="entry name" value="Acyl_CoA_acyltransferase"/>
</dbReference>
<accession>A0A502BTY7</accession>
<proteinExistence type="predicted"/>
<dbReference type="PANTHER" id="PTHR43420:SF12">
    <property type="entry name" value="N-ACETYLTRANSFERASE DOMAIN-CONTAINING PROTEIN"/>
    <property type="match status" value="1"/>
</dbReference>
<dbReference type="RefSeq" id="WP_140903460.1">
    <property type="nucleotide sequence ID" value="NZ_JBHTMD010000017.1"/>
</dbReference>
<dbReference type="Gene3D" id="3.40.630.30">
    <property type="match status" value="1"/>
</dbReference>
<feature type="domain" description="N-acetyltransferase" evidence="3">
    <location>
        <begin position="4"/>
        <end position="143"/>
    </location>
</feature>
<evidence type="ECO:0000313" key="5">
    <source>
        <dbReference type="Proteomes" id="UP000315388"/>
    </source>
</evidence>
<dbReference type="PANTHER" id="PTHR43420">
    <property type="entry name" value="ACETYLTRANSFERASE"/>
    <property type="match status" value="1"/>
</dbReference>
<organism evidence="4 5">
    <name type="scientific">Brucella gallinifaecis</name>
    <dbReference type="NCBI Taxonomy" id="215590"/>
    <lineage>
        <taxon>Bacteria</taxon>
        <taxon>Pseudomonadati</taxon>
        <taxon>Pseudomonadota</taxon>
        <taxon>Alphaproteobacteria</taxon>
        <taxon>Hyphomicrobiales</taxon>
        <taxon>Brucellaceae</taxon>
        <taxon>Brucella/Ochrobactrum group</taxon>
        <taxon>Brucella</taxon>
    </lineage>
</organism>
<sequence>MAELAVRAWQTAAREIILTNESSLALEAKFLRDLQENAAGILLIERRGQICGWGAYIPQSNYISDLWVDPDYHGQGLGCALLDALMAQVFLNGFTNVQIGTHADNLRAIRLYEKLGFRIYERSKEWSASFGGCVDKVRMRADL</sequence>
<keyword evidence="5" id="KW-1185">Reference proteome</keyword>
<evidence type="ECO:0000256" key="1">
    <source>
        <dbReference type="ARBA" id="ARBA00022679"/>
    </source>
</evidence>
<evidence type="ECO:0000259" key="3">
    <source>
        <dbReference type="PROSITE" id="PS51186"/>
    </source>
</evidence>
<dbReference type="CDD" id="cd04301">
    <property type="entry name" value="NAT_SF"/>
    <property type="match status" value="1"/>
</dbReference>
<dbReference type="OrthoDB" id="9811979at2"/>
<dbReference type="InterPro" id="IPR050680">
    <property type="entry name" value="YpeA/RimI_acetyltransf"/>
</dbReference>
<dbReference type="EMBL" id="VEWJ01000001">
    <property type="protein sequence ID" value="TPF77121.1"/>
    <property type="molecule type" value="Genomic_DNA"/>
</dbReference>
<protein>
    <submittedName>
        <fullName evidence="4">GNAT family N-acetyltransferase</fullName>
    </submittedName>
</protein>